<dbReference type="InterPro" id="IPR013783">
    <property type="entry name" value="Ig-like_fold"/>
</dbReference>
<dbReference type="Pfam" id="PF05345">
    <property type="entry name" value="He_PIG"/>
    <property type="match status" value="1"/>
</dbReference>
<protein>
    <submittedName>
        <fullName evidence="2">Uncharacterized protein</fullName>
    </submittedName>
</protein>
<keyword evidence="3" id="KW-1185">Reference proteome</keyword>
<reference evidence="2" key="1">
    <citation type="journal article" date="2014" name="Int. J. Syst. Evol. Microbiol.">
        <title>Complete genome sequence of Corynebacterium casei LMG S-19264T (=DSM 44701T), isolated from a smear-ripened cheese.</title>
        <authorList>
            <consortium name="US DOE Joint Genome Institute (JGI-PGF)"/>
            <person name="Walter F."/>
            <person name="Albersmeier A."/>
            <person name="Kalinowski J."/>
            <person name="Ruckert C."/>
        </authorList>
    </citation>
    <scope>NUCLEOTIDE SEQUENCE</scope>
    <source>
        <strain evidence="2">JCM 31311</strain>
    </source>
</reference>
<dbReference type="PANTHER" id="PTHR36842">
    <property type="entry name" value="PROTEIN TOLB HOMOLOG"/>
    <property type="match status" value="1"/>
</dbReference>
<accession>A0A918CKN9</accession>
<evidence type="ECO:0000256" key="1">
    <source>
        <dbReference type="ARBA" id="ARBA00009820"/>
    </source>
</evidence>
<name>A0A918CKN9_9DEIO</name>
<comment type="similarity">
    <text evidence="1">Belongs to the TolB family.</text>
</comment>
<dbReference type="Gene3D" id="2.60.40.10">
    <property type="entry name" value="Immunoglobulins"/>
    <property type="match status" value="1"/>
</dbReference>
<dbReference type="Gene3D" id="2.120.10.30">
    <property type="entry name" value="TolB, C-terminal domain"/>
    <property type="match status" value="2"/>
</dbReference>
<comment type="caution">
    <text evidence="2">The sequence shown here is derived from an EMBL/GenBank/DDBJ whole genome shotgun (WGS) entry which is preliminary data.</text>
</comment>
<dbReference type="InterPro" id="IPR011042">
    <property type="entry name" value="6-blade_b-propeller_TolB-like"/>
</dbReference>
<dbReference type="SUPFAM" id="SSF82171">
    <property type="entry name" value="DPP6 N-terminal domain-like"/>
    <property type="match status" value="1"/>
</dbReference>
<dbReference type="EMBL" id="BMQL01000049">
    <property type="protein sequence ID" value="GGR30345.1"/>
    <property type="molecule type" value="Genomic_DNA"/>
</dbReference>
<reference evidence="2" key="2">
    <citation type="submission" date="2020-09" db="EMBL/GenBank/DDBJ databases">
        <authorList>
            <person name="Sun Q."/>
            <person name="Ohkuma M."/>
        </authorList>
    </citation>
    <scope>NUCLEOTIDE SEQUENCE</scope>
    <source>
        <strain evidence="2">JCM 31311</strain>
    </source>
</reference>
<dbReference type="Proteomes" id="UP000603865">
    <property type="component" value="Unassembled WGS sequence"/>
</dbReference>
<evidence type="ECO:0000313" key="2">
    <source>
        <dbReference type="EMBL" id="GGR30345.1"/>
    </source>
</evidence>
<dbReference type="AlphaFoldDB" id="A0A918CKN9"/>
<dbReference type="InterPro" id="IPR011659">
    <property type="entry name" value="WD40"/>
</dbReference>
<organism evidence="2 3">
    <name type="scientific">Deinococcus ruber</name>
    <dbReference type="NCBI Taxonomy" id="1848197"/>
    <lineage>
        <taxon>Bacteria</taxon>
        <taxon>Thermotogati</taxon>
        <taxon>Deinococcota</taxon>
        <taxon>Deinococci</taxon>
        <taxon>Deinococcales</taxon>
        <taxon>Deinococcaceae</taxon>
        <taxon>Deinococcus</taxon>
    </lineage>
</organism>
<proteinExistence type="inferred from homology"/>
<gene>
    <name evidence="2" type="ORF">GCM10008957_46430</name>
</gene>
<sequence length="690" mass="72135">MIPFANDTTLNTQGFTPLKTLTLASGAAANPALALLLKPIHGFTATGSVDPQAASFEAYSESEIAALNRTDVLTAFPYGYAVRQSNLSTTLAPGESGNVTIAMRVPLQTPLSATPANFSVRYFVVTDAQARVTRGSEESSTDAIAVTARANAQLSAGTPAPINVVLIGTDPASVSGTGLQSTRLTNVRTAGTPSNPAAQLLNILTLTGSDQFLTLGLPVNFSIVGSDSQNRPLIYSIVSGTLPPGLSLNANTGVVSGTLTTNAPSNLNSTVTFRVTNSAGETTDHPIVLTLHEPIVRVNADSQGNIDPYATLQPIISGDGRYVVFTSTSDTLTPPGPDGNSYRFPMLFIRALLTRQTTIVNSDGHGNTRNIAGLTPSVNADGRYVAYSGYDSYASPNSVYREIFVKDRQTGNLILATPGLGPSGISNGLNDTPSISNDGRYVAFTSEAANLIQGDSNNTKDIFVRDLQTGVTSRVNTSSTGQQVESGVSNEPSISGNGRYVAFTSLAQGLDTLPSSNYNIYVKDIQTGALVRASTTSSGQPTPIGTNASSPCLNQDGTLIAFTTTADNLVANDTPNTADIFVKSLVTNSIVRANVTASGDRVAANNFKLSGNGRFVAFDAYDGQHWQIYLKDLQTGTLSTISRNGSPSDGNSEYPSITTNGDAVAFVSSSTQLVLEESIRAGGLFVTYVR</sequence>
<evidence type="ECO:0000313" key="3">
    <source>
        <dbReference type="Proteomes" id="UP000603865"/>
    </source>
</evidence>
<dbReference type="Pfam" id="PF07676">
    <property type="entry name" value="PD40"/>
    <property type="match status" value="2"/>
</dbReference>